<evidence type="ECO:0000313" key="3">
    <source>
        <dbReference type="Proteomes" id="UP000198856"/>
    </source>
</evidence>
<keyword evidence="1" id="KW-0472">Membrane</keyword>
<dbReference type="AlphaFoldDB" id="A0A1G8UFU6"/>
<reference evidence="2 3" key="1">
    <citation type="submission" date="2016-10" db="EMBL/GenBank/DDBJ databases">
        <authorList>
            <person name="de Groot N.N."/>
        </authorList>
    </citation>
    <scope>NUCLEOTIDE SEQUENCE [LARGE SCALE GENOMIC DNA]</scope>
    <source>
        <strain evidence="2 3">IBRC-M10015</strain>
    </source>
</reference>
<feature type="transmembrane region" description="Helical" evidence="1">
    <location>
        <begin position="58"/>
        <end position="80"/>
    </location>
</feature>
<keyword evidence="1" id="KW-0812">Transmembrane</keyword>
<evidence type="ECO:0000313" key="2">
    <source>
        <dbReference type="EMBL" id="SDJ52591.1"/>
    </source>
</evidence>
<proteinExistence type="predicted"/>
<accession>A0A1G8UFU6</accession>
<evidence type="ECO:0000256" key="1">
    <source>
        <dbReference type="SAM" id="Phobius"/>
    </source>
</evidence>
<name>A0A1G8UFU6_9EURY</name>
<keyword evidence="3" id="KW-1185">Reference proteome</keyword>
<protein>
    <submittedName>
        <fullName evidence="2">Uncharacterized membrane protein YuzA, DUF378 family</fullName>
    </submittedName>
</protein>
<organism evidence="2 3">
    <name type="scientific">Halovenus aranensis</name>
    <dbReference type="NCBI Taxonomy" id="890420"/>
    <lineage>
        <taxon>Archaea</taxon>
        <taxon>Methanobacteriati</taxon>
        <taxon>Methanobacteriota</taxon>
        <taxon>Stenosarchaea group</taxon>
        <taxon>Halobacteria</taxon>
        <taxon>Halobacteriales</taxon>
        <taxon>Haloarculaceae</taxon>
        <taxon>Halovenus</taxon>
    </lineage>
</organism>
<keyword evidence="1" id="KW-1133">Transmembrane helix</keyword>
<dbReference type="EMBL" id="FNFC01000004">
    <property type="protein sequence ID" value="SDJ52591.1"/>
    <property type="molecule type" value="Genomic_DNA"/>
</dbReference>
<dbReference type="Pfam" id="PF04070">
    <property type="entry name" value="DUF378"/>
    <property type="match status" value="1"/>
</dbReference>
<dbReference type="Proteomes" id="UP000198856">
    <property type="component" value="Unassembled WGS sequence"/>
</dbReference>
<gene>
    <name evidence="2" type="ORF">SAMN05216226_104234</name>
</gene>
<dbReference type="InterPro" id="IPR007211">
    <property type="entry name" value="DUF378"/>
</dbReference>
<feature type="transmembrane region" description="Helical" evidence="1">
    <location>
        <begin position="21"/>
        <end position="38"/>
    </location>
</feature>
<sequence length="85" mass="9013">MNRGVTTTSNRIMNAIGDKTLQVLFQIIAGIGALNWLSLEFFDTDLLVDTIGLTGDTYTAVIAVIGVAGALAVYNASAWFTDGDE</sequence>
<dbReference type="STRING" id="890420.SAMN05216226_104234"/>